<sequence length="67" mass="7719">MIGSKKLINYRDEGAIADRYMKKDAETGVELGVAVVQRTGTQTAWQGFHRPIRFWLLSYYTSNQIHT</sequence>
<evidence type="ECO:0000313" key="1">
    <source>
        <dbReference type="EMBL" id="KIL60122.1"/>
    </source>
</evidence>
<gene>
    <name evidence="1" type="ORF">M378DRAFT_14392</name>
</gene>
<keyword evidence="2" id="KW-1185">Reference proteome</keyword>
<name>A0A0C2WFD5_AMAMK</name>
<organism evidence="1 2">
    <name type="scientific">Amanita muscaria (strain Koide BX008)</name>
    <dbReference type="NCBI Taxonomy" id="946122"/>
    <lineage>
        <taxon>Eukaryota</taxon>
        <taxon>Fungi</taxon>
        <taxon>Dikarya</taxon>
        <taxon>Basidiomycota</taxon>
        <taxon>Agaricomycotina</taxon>
        <taxon>Agaricomycetes</taxon>
        <taxon>Agaricomycetidae</taxon>
        <taxon>Agaricales</taxon>
        <taxon>Pluteineae</taxon>
        <taxon>Amanitaceae</taxon>
        <taxon>Amanita</taxon>
    </lineage>
</organism>
<dbReference type="Proteomes" id="UP000054549">
    <property type="component" value="Unassembled WGS sequence"/>
</dbReference>
<accession>A0A0C2WFD5</accession>
<proteinExistence type="predicted"/>
<protein>
    <submittedName>
        <fullName evidence="1">Uncharacterized protein</fullName>
    </submittedName>
</protein>
<dbReference type="AlphaFoldDB" id="A0A0C2WFD5"/>
<reference evidence="1 2" key="1">
    <citation type="submission" date="2014-04" db="EMBL/GenBank/DDBJ databases">
        <title>Evolutionary Origins and Diversification of the Mycorrhizal Mutualists.</title>
        <authorList>
            <consortium name="DOE Joint Genome Institute"/>
            <consortium name="Mycorrhizal Genomics Consortium"/>
            <person name="Kohler A."/>
            <person name="Kuo A."/>
            <person name="Nagy L.G."/>
            <person name="Floudas D."/>
            <person name="Copeland A."/>
            <person name="Barry K.W."/>
            <person name="Cichocki N."/>
            <person name="Veneault-Fourrey C."/>
            <person name="LaButti K."/>
            <person name="Lindquist E.A."/>
            <person name="Lipzen A."/>
            <person name="Lundell T."/>
            <person name="Morin E."/>
            <person name="Murat C."/>
            <person name="Riley R."/>
            <person name="Ohm R."/>
            <person name="Sun H."/>
            <person name="Tunlid A."/>
            <person name="Henrissat B."/>
            <person name="Grigoriev I.V."/>
            <person name="Hibbett D.S."/>
            <person name="Martin F."/>
        </authorList>
    </citation>
    <scope>NUCLEOTIDE SEQUENCE [LARGE SCALE GENOMIC DNA]</scope>
    <source>
        <strain evidence="1 2">Koide BX008</strain>
    </source>
</reference>
<dbReference type="HOGENOM" id="CLU_2811856_0_0_1"/>
<dbReference type="InParanoid" id="A0A0C2WFD5"/>
<dbReference type="EMBL" id="KN818304">
    <property type="protein sequence ID" value="KIL60122.1"/>
    <property type="molecule type" value="Genomic_DNA"/>
</dbReference>
<evidence type="ECO:0000313" key="2">
    <source>
        <dbReference type="Proteomes" id="UP000054549"/>
    </source>
</evidence>